<accession>A0A2K1DVN1</accession>
<organism evidence="2 3">
    <name type="scientific">Hanstruepera neustonica</name>
    <dbReference type="NCBI Taxonomy" id="1445657"/>
    <lineage>
        <taxon>Bacteria</taxon>
        <taxon>Pseudomonadati</taxon>
        <taxon>Bacteroidota</taxon>
        <taxon>Flavobacteriia</taxon>
        <taxon>Flavobacteriales</taxon>
        <taxon>Flavobacteriaceae</taxon>
        <taxon>Hanstruepera</taxon>
    </lineage>
</organism>
<dbReference type="SUPFAM" id="SSF53756">
    <property type="entry name" value="UDP-Glycosyltransferase/glycogen phosphorylase"/>
    <property type="match status" value="1"/>
</dbReference>
<dbReference type="OrthoDB" id="139410at2"/>
<dbReference type="InterPro" id="IPR001296">
    <property type="entry name" value="Glyco_trans_1"/>
</dbReference>
<sequence length="337" mass="38358">MINVLYIGNKLSLKRSNISAISILGPLLETSGYKLQYASTKANKFLRLVDMIWACFMMRKKVDFVIIDTYSTQNFYFAFILSQLCRLLKLKYIPILHGGNLENRLRNTPKLSGLLFNHSRVNVAPSLFIKSVFESYGYSQIVYIPNTLEIQKYPFEERPIKTIKMLWVRSFSSIYNPLLAVKILKQLQEKGFDSELCMVGPDSGDGSFQDVKQLAFELGVSVLFPGKLSKTEWIALAKDYNIFINTTNFDNMPVSVLEVMALGLPVVSTNAGGMPYLIGNGIDGFLVPKDDKMAFVNAIIKLYSEPHLVSDLVINARKKVEQLDWEIVKYQWFDILK</sequence>
<gene>
    <name evidence="2" type="ORF">C1T31_13335</name>
</gene>
<proteinExistence type="predicted"/>
<comment type="caution">
    <text evidence="2">The sequence shown here is derived from an EMBL/GenBank/DDBJ whole genome shotgun (WGS) entry which is preliminary data.</text>
</comment>
<dbReference type="GO" id="GO:0016757">
    <property type="term" value="F:glycosyltransferase activity"/>
    <property type="evidence" value="ECO:0007669"/>
    <property type="project" value="InterPro"/>
</dbReference>
<evidence type="ECO:0000259" key="1">
    <source>
        <dbReference type="Pfam" id="PF00534"/>
    </source>
</evidence>
<dbReference type="CDD" id="cd03801">
    <property type="entry name" value="GT4_PimA-like"/>
    <property type="match status" value="1"/>
</dbReference>
<evidence type="ECO:0000313" key="3">
    <source>
        <dbReference type="Proteomes" id="UP000236641"/>
    </source>
</evidence>
<dbReference type="Pfam" id="PF00534">
    <property type="entry name" value="Glycos_transf_1"/>
    <property type="match status" value="1"/>
</dbReference>
<keyword evidence="3" id="KW-1185">Reference proteome</keyword>
<keyword evidence="2" id="KW-0808">Transferase</keyword>
<protein>
    <submittedName>
        <fullName evidence="2">Glycosyl transferase family 1</fullName>
    </submittedName>
</protein>
<dbReference type="Proteomes" id="UP000236641">
    <property type="component" value="Unassembled WGS sequence"/>
</dbReference>
<reference evidence="2 3" key="1">
    <citation type="submission" date="2018-01" db="EMBL/GenBank/DDBJ databases">
        <title>The draft genome of Hanstruepera neustonica JCM19743.</title>
        <authorList>
            <person name="He R.-H."/>
            <person name="Du Z.-J."/>
        </authorList>
    </citation>
    <scope>NUCLEOTIDE SEQUENCE [LARGE SCALE GENOMIC DNA]</scope>
    <source>
        <strain evidence="2 3">JCM19743</strain>
    </source>
</reference>
<dbReference type="PANTHER" id="PTHR12526:SF630">
    <property type="entry name" value="GLYCOSYLTRANSFERASE"/>
    <property type="match status" value="1"/>
</dbReference>
<dbReference type="AlphaFoldDB" id="A0A2K1DVN1"/>
<feature type="domain" description="Glycosyl transferase family 1" evidence="1">
    <location>
        <begin position="161"/>
        <end position="318"/>
    </location>
</feature>
<dbReference type="Gene3D" id="3.40.50.2000">
    <property type="entry name" value="Glycogen Phosphorylase B"/>
    <property type="match status" value="2"/>
</dbReference>
<evidence type="ECO:0000313" key="2">
    <source>
        <dbReference type="EMBL" id="PNQ72084.1"/>
    </source>
</evidence>
<dbReference type="RefSeq" id="WP_103053017.1">
    <property type="nucleotide sequence ID" value="NZ_POWF01000011.1"/>
</dbReference>
<dbReference type="EMBL" id="POWF01000011">
    <property type="protein sequence ID" value="PNQ72084.1"/>
    <property type="molecule type" value="Genomic_DNA"/>
</dbReference>
<name>A0A2K1DVN1_9FLAO</name>
<dbReference type="PANTHER" id="PTHR12526">
    <property type="entry name" value="GLYCOSYLTRANSFERASE"/>
    <property type="match status" value="1"/>
</dbReference>